<keyword evidence="2" id="KW-1185">Reference proteome</keyword>
<proteinExistence type="predicted"/>
<comment type="caution">
    <text evidence="1">The sequence shown here is derived from an EMBL/GenBank/DDBJ whole genome shotgun (WGS) entry which is preliminary data.</text>
</comment>
<dbReference type="Proteomes" id="UP000490939">
    <property type="component" value="Unassembled WGS sequence"/>
</dbReference>
<accession>A0A8H3VGN7</accession>
<organism evidence="1 2">
    <name type="scientific">Venturia inaequalis</name>
    <name type="common">Apple scab fungus</name>
    <dbReference type="NCBI Taxonomy" id="5025"/>
    <lineage>
        <taxon>Eukaryota</taxon>
        <taxon>Fungi</taxon>
        <taxon>Dikarya</taxon>
        <taxon>Ascomycota</taxon>
        <taxon>Pezizomycotina</taxon>
        <taxon>Dothideomycetes</taxon>
        <taxon>Pleosporomycetidae</taxon>
        <taxon>Venturiales</taxon>
        <taxon>Venturiaceae</taxon>
        <taxon>Venturia</taxon>
    </lineage>
</organism>
<sequence length="87" mass="9289">MAKTRVEEKRVTVRKALNAAKKANPSHATQVFPVLRPRASFAAKGQSQNFGIVLADIGNYTTTASIVLGLGEFEDINFWNGAAAAPS</sequence>
<protein>
    <submittedName>
        <fullName evidence="1">Uncharacterized protein</fullName>
    </submittedName>
</protein>
<evidence type="ECO:0000313" key="1">
    <source>
        <dbReference type="EMBL" id="KAE9989792.1"/>
    </source>
</evidence>
<dbReference type="EMBL" id="WNWR01000169">
    <property type="protein sequence ID" value="KAE9989792.1"/>
    <property type="molecule type" value="Genomic_DNA"/>
</dbReference>
<evidence type="ECO:0000313" key="2">
    <source>
        <dbReference type="Proteomes" id="UP000490939"/>
    </source>
</evidence>
<reference evidence="1 2" key="1">
    <citation type="submission" date="2019-07" db="EMBL/GenBank/DDBJ databases">
        <title>Venturia inaequalis Genome Resource.</title>
        <authorList>
            <person name="Lichtner F.J."/>
        </authorList>
    </citation>
    <scope>NUCLEOTIDE SEQUENCE [LARGE SCALE GENOMIC DNA]</scope>
    <source>
        <strain evidence="1 2">DMI_063113</strain>
    </source>
</reference>
<name>A0A8H3VGN7_VENIN</name>
<gene>
    <name evidence="1" type="ORF">EG327_002259</name>
</gene>
<dbReference type="AlphaFoldDB" id="A0A8H3VGN7"/>